<name>A0A1T2L678_9GAMM</name>
<proteinExistence type="predicted"/>
<keyword evidence="3" id="KW-1185">Reference proteome</keyword>
<dbReference type="Proteomes" id="UP000191110">
    <property type="component" value="Unassembled WGS sequence"/>
</dbReference>
<accession>A0A1T2L678</accession>
<dbReference type="PANTHER" id="PTHR43155:SF2">
    <property type="entry name" value="CYCLIC DI-GMP PHOSPHODIESTERASE PA4108"/>
    <property type="match status" value="1"/>
</dbReference>
<dbReference type="Pfam" id="PF13487">
    <property type="entry name" value="HD_5"/>
    <property type="match status" value="1"/>
</dbReference>
<reference evidence="2 3" key="1">
    <citation type="submission" date="2016-11" db="EMBL/GenBank/DDBJ databases">
        <title>Mixed transmission modes and dynamic genome evolution in an obligate animal-bacterial symbiosis.</title>
        <authorList>
            <person name="Russell S.L."/>
            <person name="Corbett-Detig R.B."/>
            <person name="Cavanaugh C.M."/>
        </authorList>
    </citation>
    <scope>NUCLEOTIDE SEQUENCE [LARGE SCALE GENOMIC DNA]</scope>
    <source>
        <strain evidence="2">Sveles-Q1</strain>
    </source>
</reference>
<organism evidence="2 3">
    <name type="scientific">Solemya pervernicosa gill symbiont</name>
    <dbReference type="NCBI Taxonomy" id="642797"/>
    <lineage>
        <taxon>Bacteria</taxon>
        <taxon>Pseudomonadati</taxon>
        <taxon>Pseudomonadota</taxon>
        <taxon>Gammaproteobacteria</taxon>
        <taxon>sulfur-oxidizing symbionts</taxon>
    </lineage>
</organism>
<dbReference type="AlphaFoldDB" id="A0A1T2L678"/>
<dbReference type="PROSITE" id="PS51832">
    <property type="entry name" value="HD_GYP"/>
    <property type="match status" value="1"/>
</dbReference>
<evidence type="ECO:0000313" key="3">
    <source>
        <dbReference type="Proteomes" id="UP000191110"/>
    </source>
</evidence>
<protein>
    <recommendedName>
        <fullName evidence="1">HD-GYP domain-containing protein</fullName>
    </recommendedName>
</protein>
<dbReference type="PANTHER" id="PTHR43155">
    <property type="entry name" value="CYCLIC DI-GMP PHOSPHODIESTERASE PA4108-RELATED"/>
    <property type="match status" value="1"/>
</dbReference>
<evidence type="ECO:0000259" key="1">
    <source>
        <dbReference type="PROSITE" id="PS51832"/>
    </source>
</evidence>
<dbReference type="EMBL" id="MPRL01000022">
    <property type="protein sequence ID" value="OOZ40550.1"/>
    <property type="molecule type" value="Genomic_DNA"/>
</dbReference>
<gene>
    <name evidence="2" type="ORF">BOW53_07140</name>
</gene>
<evidence type="ECO:0000313" key="2">
    <source>
        <dbReference type="EMBL" id="OOZ40550.1"/>
    </source>
</evidence>
<feature type="domain" description="HD-GYP" evidence="1">
    <location>
        <begin position="1"/>
        <end position="62"/>
    </location>
</feature>
<dbReference type="SUPFAM" id="SSF109604">
    <property type="entry name" value="HD-domain/PDEase-like"/>
    <property type="match status" value="1"/>
</dbReference>
<comment type="caution">
    <text evidence="2">The sequence shown here is derived from an EMBL/GenBank/DDBJ whole genome shotgun (WGS) entry which is preliminary data.</text>
</comment>
<dbReference type="InterPro" id="IPR037522">
    <property type="entry name" value="HD_GYP_dom"/>
</dbReference>
<dbReference type="Gene3D" id="1.10.3210.10">
    <property type="entry name" value="Hypothetical protein af1432"/>
    <property type="match status" value="1"/>
</dbReference>
<sequence length="70" mass="7953">MAIADTWDAMTGDRVYRKGMTPEKALSIIESEFDSGQWDPELVRVFVAMMRGDLEARHEVEEDMFGESPA</sequence>